<dbReference type="PANTHER" id="PTHR47027:SF20">
    <property type="entry name" value="REVERSE TRANSCRIPTASE-LIKE PROTEIN WITH RNA-DIRECTED DNA POLYMERASE DOMAIN"/>
    <property type="match status" value="1"/>
</dbReference>
<proteinExistence type="predicted"/>
<dbReference type="PANTHER" id="PTHR47027">
    <property type="entry name" value="REVERSE TRANSCRIPTASE DOMAIN-CONTAINING PROTEIN"/>
    <property type="match status" value="1"/>
</dbReference>
<evidence type="ECO:0000313" key="2">
    <source>
        <dbReference type="EMBL" id="CAH2101714.1"/>
    </source>
</evidence>
<dbReference type="GO" id="GO:0071897">
    <property type="term" value="P:DNA biosynthetic process"/>
    <property type="evidence" value="ECO:0007669"/>
    <property type="project" value="UniProtKB-ARBA"/>
</dbReference>
<dbReference type="Proteomes" id="UP001153954">
    <property type="component" value="Unassembled WGS sequence"/>
</dbReference>
<dbReference type="SUPFAM" id="SSF56219">
    <property type="entry name" value="DNase I-like"/>
    <property type="match status" value="1"/>
</dbReference>
<dbReference type="InterPro" id="IPR043502">
    <property type="entry name" value="DNA/RNA_pol_sf"/>
</dbReference>
<dbReference type="PROSITE" id="PS50878">
    <property type="entry name" value="RT_POL"/>
    <property type="match status" value="1"/>
</dbReference>
<dbReference type="GO" id="GO:0003824">
    <property type="term" value="F:catalytic activity"/>
    <property type="evidence" value="ECO:0007669"/>
    <property type="project" value="InterPro"/>
</dbReference>
<dbReference type="CDD" id="cd09076">
    <property type="entry name" value="L1-EN"/>
    <property type="match status" value="1"/>
</dbReference>
<evidence type="ECO:0000259" key="1">
    <source>
        <dbReference type="PROSITE" id="PS50878"/>
    </source>
</evidence>
<dbReference type="AlphaFoldDB" id="A0AAU9USW8"/>
<dbReference type="Gene3D" id="3.60.10.10">
    <property type="entry name" value="Endonuclease/exonuclease/phosphatase"/>
    <property type="match status" value="1"/>
</dbReference>
<protein>
    <recommendedName>
        <fullName evidence="1">Reverse transcriptase domain-containing protein</fullName>
    </recommendedName>
</protein>
<keyword evidence="3" id="KW-1185">Reference proteome</keyword>
<dbReference type="Pfam" id="PF03372">
    <property type="entry name" value="Exo_endo_phos"/>
    <property type="match status" value="1"/>
</dbReference>
<dbReference type="SUPFAM" id="SSF56672">
    <property type="entry name" value="DNA/RNA polymerases"/>
    <property type="match status" value="1"/>
</dbReference>
<comment type="caution">
    <text evidence="2">The sequence shown here is derived from an EMBL/GenBank/DDBJ whole genome shotgun (WGS) entry which is preliminary data.</text>
</comment>
<feature type="domain" description="Reverse transcriptase" evidence="1">
    <location>
        <begin position="477"/>
        <end position="742"/>
    </location>
</feature>
<dbReference type="Pfam" id="PF00078">
    <property type="entry name" value="RVT_1"/>
    <property type="match status" value="1"/>
</dbReference>
<evidence type="ECO:0000313" key="3">
    <source>
        <dbReference type="Proteomes" id="UP001153954"/>
    </source>
</evidence>
<sequence length="932" mass="108974">MASTAKLIDLTNALNNVKYDILGLSEMRKVGHCIDEYDDFMLCYSGQTKGRYGVGFIIKKYLKPCVKNFIGLSDRVALLDIDINDTPITIIQVYAPTEESDEVEIESFYETLHRAHANSSKYTIVMGDFNAKVGQKDTEENKLLGRFGFGKRSSRGQLLIQYAQEYNLSIMNTFFKKKPSRKWTWKSPDQTTMNEIDYILTNFPNKFKDVHVLNNIKFPSDHRMVRSKISLKQIKKSRVKYKCSTYSLKNQNETNFYLEKLENNTKSIKPDDTYTGQSLYNKLEECILDSMKTEKQKDKRKLNKILTEETLSLIKQRHKLQNSKPKSHEDKMKLSSIYKETNKSIRKDYKNHRLKTIEEHLRTSGSYKRAFKELHTHKTWIPSLLENSTPSTNRENILKIATNFYANLYDQKDNENSEIITFHPQSKTNIEWNATEIVREINRLKSNKSPGPDGIPNEALKLGQTLLTPTITTLFNTIIKEERVPEQWTKSNIILLYKKGDPNDIGNYRPISLLPSLYKLFSQCILSRISTKIDKNQPVEQAGFRKGFSTVDHIQTLESVIEKYKEFQRPLYLAFIDYQKAFDSISHNSIWEALKVNNIDSAYCNVIKNIYERSTSKISLETSGPEIKIKRGVKQGDPLSPKLFIAVLEMIFKKLKWENLGILINNEYLSHLRFADDIILFSESISQLENMIQHLQLESVRVGLEMNLQKTKLMTNSLKSPIKIRNENLEYVDTYIYLGKQVSFHRNNNLEEINRRINMTWQKYWAHKEIMKGNMPLSVKKKVIDSSILPCLTYGSQTWIYTKQAKEKIRICQAAMERSILGIRKSDRIRHTRIRERTKQIDFLLHSMKLKWKWAGHIARSTDNRWTKRVVVLWKGPKGKRKRGRPSRRWTDDIKDTAGDEWQLKAKDRKQWTKLEEAFTLQRGSHLNKLNN</sequence>
<organism evidence="2 3">
    <name type="scientific">Euphydryas editha</name>
    <name type="common">Edith's checkerspot</name>
    <dbReference type="NCBI Taxonomy" id="104508"/>
    <lineage>
        <taxon>Eukaryota</taxon>
        <taxon>Metazoa</taxon>
        <taxon>Ecdysozoa</taxon>
        <taxon>Arthropoda</taxon>
        <taxon>Hexapoda</taxon>
        <taxon>Insecta</taxon>
        <taxon>Pterygota</taxon>
        <taxon>Neoptera</taxon>
        <taxon>Endopterygota</taxon>
        <taxon>Lepidoptera</taxon>
        <taxon>Glossata</taxon>
        <taxon>Ditrysia</taxon>
        <taxon>Papilionoidea</taxon>
        <taxon>Nymphalidae</taxon>
        <taxon>Nymphalinae</taxon>
        <taxon>Euphydryas</taxon>
    </lineage>
</organism>
<accession>A0AAU9USW8</accession>
<name>A0AAU9USW8_EUPED</name>
<dbReference type="EMBL" id="CAKOGL010000024">
    <property type="protein sequence ID" value="CAH2101714.1"/>
    <property type="molecule type" value="Genomic_DNA"/>
</dbReference>
<gene>
    <name evidence="2" type="ORF">EEDITHA_LOCUS16442</name>
</gene>
<dbReference type="Gene3D" id="3.30.70.270">
    <property type="match status" value="1"/>
</dbReference>
<dbReference type="InterPro" id="IPR000477">
    <property type="entry name" value="RT_dom"/>
</dbReference>
<dbReference type="InterPro" id="IPR036691">
    <property type="entry name" value="Endo/exonu/phosph_ase_sf"/>
</dbReference>
<reference evidence="2" key="1">
    <citation type="submission" date="2022-03" db="EMBL/GenBank/DDBJ databases">
        <authorList>
            <person name="Tunstrom K."/>
        </authorList>
    </citation>
    <scope>NUCLEOTIDE SEQUENCE</scope>
</reference>
<dbReference type="InterPro" id="IPR005135">
    <property type="entry name" value="Endo/exonuclease/phosphatase"/>
</dbReference>
<dbReference type="InterPro" id="IPR043128">
    <property type="entry name" value="Rev_trsase/Diguanyl_cyclase"/>
</dbReference>
<dbReference type="CDD" id="cd01650">
    <property type="entry name" value="RT_nLTR_like"/>
    <property type="match status" value="1"/>
</dbReference>